<proteinExistence type="predicted"/>
<comment type="caution">
    <text evidence="1">The sequence shown here is derived from an EMBL/GenBank/DDBJ whole genome shotgun (WGS) entry which is preliminary data.</text>
</comment>
<protein>
    <submittedName>
        <fullName evidence="1">Uncharacterized protein</fullName>
    </submittedName>
</protein>
<gene>
    <name evidence="1" type="ORF">RHMOL_Rhmol01G0166200</name>
</gene>
<dbReference type="EMBL" id="CM046388">
    <property type="protein sequence ID" value="KAI8572017.1"/>
    <property type="molecule type" value="Genomic_DNA"/>
</dbReference>
<evidence type="ECO:0000313" key="2">
    <source>
        <dbReference type="Proteomes" id="UP001062846"/>
    </source>
</evidence>
<accession>A0ACC0Q1V6</accession>
<evidence type="ECO:0000313" key="1">
    <source>
        <dbReference type="EMBL" id="KAI8572017.1"/>
    </source>
</evidence>
<sequence length="136" mass="14778">MGVGEENYTRETGRRRSITSFILYLAAPAPEPNPASEPVLIPPVPPLESFPEFLIPPPPEPIEPEPQGEPAENPIDPAENPLGGVGNSIKLDEDPDESEEDPEDDSKEDPKEWGDASSVGQLRGRLVVVMTRLCVD</sequence>
<organism evidence="1 2">
    <name type="scientific">Rhododendron molle</name>
    <name type="common">Chinese azalea</name>
    <name type="synonym">Azalea mollis</name>
    <dbReference type="NCBI Taxonomy" id="49168"/>
    <lineage>
        <taxon>Eukaryota</taxon>
        <taxon>Viridiplantae</taxon>
        <taxon>Streptophyta</taxon>
        <taxon>Embryophyta</taxon>
        <taxon>Tracheophyta</taxon>
        <taxon>Spermatophyta</taxon>
        <taxon>Magnoliopsida</taxon>
        <taxon>eudicotyledons</taxon>
        <taxon>Gunneridae</taxon>
        <taxon>Pentapetalae</taxon>
        <taxon>asterids</taxon>
        <taxon>Ericales</taxon>
        <taxon>Ericaceae</taxon>
        <taxon>Ericoideae</taxon>
        <taxon>Rhodoreae</taxon>
        <taxon>Rhododendron</taxon>
    </lineage>
</organism>
<name>A0ACC0Q1V6_RHOML</name>
<dbReference type="Proteomes" id="UP001062846">
    <property type="component" value="Chromosome 1"/>
</dbReference>
<reference evidence="1" key="1">
    <citation type="submission" date="2022-02" db="EMBL/GenBank/DDBJ databases">
        <title>Plant Genome Project.</title>
        <authorList>
            <person name="Zhang R.-G."/>
        </authorList>
    </citation>
    <scope>NUCLEOTIDE SEQUENCE</scope>
    <source>
        <strain evidence="1">AT1</strain>
    </source>
</reference>
<keyword evidence="2" id="KW-1185">Reference proteome</keyword>